<evidence type="ECO:0000313" key="1">
    <source>
        <dbReference type="EMBL" id="KAG5393715.1"/>
    </source>
</evidence>
<organism evidence="1 2">
    <name type="scientific">Brassica rapa subsp. trilocularis</name>
    <dbReference type="NCBI Taxonomy" id="1813537"/>
    <lineage>
        <taxon>Eukaryota</taxon>
        <taxon>Viridiplantae</taxon>
        <taxon>Streptophyta</taxon>
        <taxon>Embryophyta</taxon>
        <taxon>Tracheophyta</taxon>
        <taxon>Spermatophyta</taxon>
        <taxon>Magnoliopsida</taxon>
        <taxon>eudicotyledons</taxon>
        <taxon>Gunneridae</taxon>
        <taxon>Pentapetalae</taxon>
        <taxon>rosids</taxon>
        <taxon>malvids</taxon>
        <taxon>Brassicales</taxon>
        <taxon>Brassicaceae</taxon>
        <taxon>Brassiceae</taxon>
        <taxon>Brassica</taxon>
    </lineage>
</organism>
<dbReference type="EMBL" id="JADBGQ010000006">
    <property type="protein sequence ID" value="KAG5393715.1"/>
    <property type="molecule type" value="Genomic_DNA"/>
</dbReference>
<proteinExistence type="predicted"/>
<sequence length="53" mass="5913">MALVKAISPKFRLFIRFSLGHRLLPFTSPSQKIFLLYTGCLSIVVPLALSPSH</sequence>
<comment type="caution">
    <text evidence="1">The sequence shown here is derived from an EMBL/GenBank/DDBJ whole genome shotgun (WGS) entry which is preliminary data.</text>
</comment>
<evidence type="ECO:0000313" key="2">
    <source>
        <dbReference type="Proteomes" id="UP000823674"/>
    </source>
</evidence>
<name>A0ABQ7M753_BRACM</name>
<dbReference type="Proteomes" id="UP000823674">
    <property type="component" value="Chromosome A06"/>
</dbReference>
<accession>A0ABQ7M753</accession>
<protein>
    <submittedName>
        <fullName evidence="1">Uncharacterized protein</fullName>
    </submittedName>
</protein>
<reference evidence="1 2" key="1">
    <citation type="submission" date="2021-03" db="EMBL/GenBank/DDBJ databases">
        <authorList>
            <person name="King G.J."/>
            <person name="Bancroft I."/>
            <person name="Baten A."/>
            <person name="Bloomfield J."/>
            <person name="Borpatragohain P."/>
            <person name="He Z."/>
            <person name="Irish N."/>
            <person name="Irwin J."/>
            <person name="Liu K."/>
            <person name="Mauleon R.P."/>
            <person name="Moore J."/>
            <person name="Morris R."/>
            <person name="Ostergaard L."/>
            <person name="Wang B."/>
            <person name="Wells R."/>
        </authorList>
    </citation>
    <scope>NUCLEOTIDE SEQUENCE [LARGE SCALE GENOMIC DNA]</scope>
    <source>
        <strain evidence="1">R-o-18</strain>
        <tissue evidence="1">Leaf</tissue>
    </source>
</reference>
<gene>
    <name evidence="1" type="primary">A06p034240.1_BraROA</name>
    <name evidence="1" type="ORF">IGI04_023678</name>
</gene>
<keyword evidence="2" id="KW-1185">Reference proteome</keyword>